<name>A0A7C8QA94_ORBOL</name>
<comment type="caution">
    <text evidence="2">The sequence shown here is derived from an EMBL/GenBank/DDBJ whole genome shotgun (WGS) entry which is preliminary data.</text>
</comment>
<protein>
    <submittedName>
        <fullName evidence="2">Uncharacterized protein</fullName>
    </submittedName>
</protein>
<organism evidence="2 3">
    <name type="scientific">Orbilia oligospora</name>
    <name type="common">Nematode-trapping fungus</name>
    <name type="synonym">Arthrobotrys oligospora</name>
    <dbReference type="NCBI Taxonomy" id="2813651"/>
    <lineage>
        <taxon>Eukaryota</taxon>
        <taxon>Fungi</taxon>
        <taxon>Dikarya</taxon>
        <taxon>Ascomycota</taxon>
        <taxon>Pezizomycotina</taxon>
        <taxon>Orbiliomycetes</taxon>
        <taxon>Orbiliales</taxon>
        <taxon>Orbiliaceae</taxon>
        <taxon>Orbilia</taxon>
    </lineage>
</organism>
<evidence type="ECO:0000256" key="1">
    <source>
        <dbReference type="SAM" id="MobiDB-lite"/>
    </source>
</evidence>
<dbReference type="Proteomes" id="UP000472727">
    <property type="component" value="Unassembled WGS sequence"/>
</dbReference>
<dbReference type="AlphaFoldDB" id="A0A7C8QA94"/>
<gene>
    <name evidence="2" type="ORF">TWF106_001605</name>
</gene>
<sequence length="184" mass="20785">MARRFAGPTKTQGPARHKQNFTSPPNLRTSRIEPPASTPSSNELHLPPAEKRRPSDPAKAFCQMPKVMKTEHPSPPTLLGEPPTSLGSAQLYSFHTLGFKGSQQFEEQPLQTHTAGVRLRILRWTVGSGIWRVFHSQNDNQIENFAVIDRGKKGKPRLLYCMLYMITSMRTAQYPPLLVSHRCR</sequence>
<proteinExistence type="predicted"/>
<feature type="region of interest" description="Disordered" evidence="1">
    <location>
        <begin position="1"/>
        <end position="58"/>
    </location>
</feature>
<feature type="compositionally biased region" description="Polar residues" evidence="1">
    <location>
        <begin position="20"/>
        <end position="29"/>
    </location>
</feature>
<accession>A0A7C8QA94</accession>
<dbReference type="EMBL" id="WIWS01000127">
    <property type="protein sequence ID" value="KAF3204243.1"/>
    <property type="molecule type" value="Genomic_DNA"/>
</dbReference>
<evidence type="ECO:0000313" key="3">
    <source>
        <dbReference type="Proteomes" id="UP000472727"/>
    </source>
</evidence>
<reference evidence="2 3" key="1">
    <citation type="submission" date="2019-06" db="EMBL/GenBank/DDBJ databases">
        <authorList>
            <person name="Palmer J.M."/>
        </authorList>
    </citation>
    <scope>NUCLEOTIDE SEQUENCE [LARGE SCALE GENOMIC DNA]</scope>
    <source>
        <strain evidence="2 3">TWF106</strain>
    </source>
</reference>
<evidence type="ECO:0000313" key="2">
    <source>
        <dbReference type="EMBL" id="KAF3204243.1"/>
    </source>
</evidence>